<accession>A0A915D774</accession>
<proteinExistence type="predicted"/>
<dbReference type="WBParaSite" id="jg16729">
    <property type="protein sequence ID" value="jg16729"/>
    <property type="gene ID" value="jg16729"/>
</dbReference>
<dbReference type="InterPro" id="IPR048682">
    <property type="entry name" value="COG4"/>
</dbReference>
<evidence type="ECO:0000313" key="4">
    <source>
        <dbReference type="WBParaSite" id="jg16729"/>
    </source>
</evidence>
<dbReference type="InterPro" id="IPR013167">
    <property type="entry name" value="COG4_M"/>
</dbReference>
<evidence type="ECO:0000259" key="2">
    <source>
        <dbReference type="Pfam" id="PF20662"/>
    </source>
</evidence>
<dbReference type="Pfam" id="PF20662">
    <property type="entry name" value="COG4_C"/>
    <property type="match status" value="1"/>
</dbReference>
<keyword evidence="3" id="KW-1185">Reference proteome</keyword>
<dbReference type="GO" id="GO:0007030">
    <property type="term" value="P:Golgi organization"/>
    <property type="evidence" value="ECO:0007669"/>
    <property type="project" value="TreeGrafter"/>
</dbReference>
<sequence>MSPKSPSSPTTGNLPEVEVFDDEFYETAEQRKADQERVKVQKLERTQKLDGLLHRTSLSLKMQEVLGKYVLMEQYYMIESVKKAIEMDDVEEGSLTSTLLDDVFFIVRKSIRRSISSASVDCVCAMLNNGVTLLETEFIKHINAPVRAGYPSVGLWTSEAYQTAQTAYNVIQHGKTVAEAGPEKQRSAFLVALNNLRASIECVSSLRSGLNEDFARHLAQISEIEKGKLENSIGQLDDLCKKLEHHANLGVGKLCEAAFRGKLKTNAETYLDISHNINDEELAEYEAEDPFIENFISLLDKQIAHFESLLIPENYQMLLHTVSIETVRQMERVLFKCVFNRLGGLQLDKEYRQLAAYLTSIAGWQIREKCVRLSQASHYGLSCL</sequence>
<evidence type="ECO:0000259" key="1">
    <source>
        <dbReference type="Pfam" id="PF08318"/>
    </source>
</evidence>
<dbReference type="GO" id="GO:0017119">
    <property type="term" value="C:Golgi transport complex"/>
    <property type="evidence" value="ECO:0007669"/>
    <property type="project" value="TreeGrafter"/>
</dbReference>
<dbReference type="GO" id="GO:0006890">
    <property type="term" value="P:retrograde vesicle-mediated transport, Golgi to endoplasmic reticulum"/>
    <property type="evidence" value="ECO:0007669"/>
    <property type="project" value="TreeGrafter"/>
</dbReference>
<dbReference type="Pfam" id="PF08318">
    <property type="entry name" value="COG4_m"/>
    <property type="match status" value="1"/>
</dbReference>
<protein>
    <submittedName>
        <fullName evidence="4">Conserved oligomeric Golgi complex subunit 4</fullName>
    </submittedName>
</protein>
<feature type="domain" description="COG4 transport protein middle alpha-helical bundle" evidence="1">
    <location>
        <begin position="38"/>
        <end position="143"/>
    </location>
</feature>
<evidence type="ECO:0000313" key="3">
    <source>
        <dbReference type="Proteomes" id="UP000887574"/>
    </source>
</evidence>
<dbReference type="Proteomes" id="UP000887574">
    <property type="component" value="Unplaced"/>
</dbReference>
<dbReference type="PANTHER" id="PTHR24016:SF0">
    <property type="entry name" value="CONSERVED OLIGOMERIC GOLGI COMPLEX SUBUNIT 4"/>
    <property type="match status" value="1"/>
</dbReference>
<dbReference type="InterPro" id="IPR048684">
    <property type="entry name" value="COG4_C"/>
</dbReference>
<dbReference type="AlphaFoldDB" id="A0A915D774"/>
<organism evidence="3 4">
    <name type="scientific">Ditylenchus dipsaci</name>
    <dbReference type="NCBI Taxonomy" id="166011"/>
    <lineage>
        <taxon>Eukaryota</taxon>
        <taxon>Metazoa</taxon>
        <taxon>Ecdysozoa</taxon>
        <taxon>Nematoda</taxon>
        <taxon>Chromadorea</taxon>
        <taxon>Rhabditida</taxon>
        <taxon>Tylenchina</taxon>
        <taxon>Tylenchomorpha</taxon>
        <taxon>Sphaerularioidea</taxon>
        <taxon>Anguinidae</taxon>
        <taxon>Anguininae</taxon>
        <taxon>Ditylenchus</taxon>
    </lineage>
</organism>
<name>A0A915D774_9BILA</name>
<dbReference type="Gene3D" id="1.20.58.1970">
    <property type="match status" value="1"/>
</dbReference>
<dbReference type="Gene3D" id="1.10.287.1060">
    <property type="entry name" value="ESAT-6-like"/>
    <property type="match status" value="1"/>
</dbReference>
<reference evidence="4" key="1">
    <citation type="submission" date="2022-11" db="UniProtKB">
        <authorList>
            <consortium name="WormBaseParasite"/>
        </authorList>
    </citation>
    <scope>IDENTIFICATION</scope>
</reference>
<feature type="domain" description="Conserved oligomeric Golgi complex subunit 4 C-terminal" evidence="2">
    <location>
        <begin position="189"/>
        <end position="376"/>
    </location>
</feature>
<dbReference type="PANTHER" id="PTHR24016">
    <property type="entry name" value="CONSERVED OLIGOMERIC GOLGI COMPLEX SUBUNIT 4"/>
    <property type="match status" value="1"/>
</dbReference>